<dbReference type="Proteomes" id="UP000663832">
    <property type="component" value="Unassembled WGS sequence"/>
</dbReference>
<evidence type="ECO:0000313" key="4">
    <source>
        <dbReference type="Proteomes" id="UP000663832"/>
    </source>
</evidence>
<dbReference type="OrthoDB" id="40902at2759"/>
<dbReference type="SUPFAM" id="SSF53335">
    <property type="entry name" value="S-adenosyl-L-methionine-dependent methyltransferases"/>
    <property type="match status" value="1"/>
</dbReference>
<comment type="caution">
    <text evidence="3">The sequence shown here is derived from an EMBL/GenBank/DDBJ whole genome shotgun (WGS) entry which is preliminary data.</text>
</comment>
<keyword evidence="1" id="KW-0472">Membrane</keyword>
<reference evidence="3" key="1">
    <citation type="submission" date="2021-02" db="EMBL/GenBank/DDBJ databases">
        <authorList>
            <person name="Nowell W R."/>
        </authorList>
    </citation>
    <scope>NUCLEOTIDE SEQUENCE</scope>
</reference>
<keyword evidence="1" id="KW-1133">Transmembrane helix</keyword>
<evidence type="ECO:0000256" key="1">
    <source>
        <dbReference type="SAM" id="Phobius"/>
    </source>
</evidence>
<feature type="transmembrane region" description="Helical" evidence="1">
    <location>
        <begin position="7"/>
        <end position="25"/>
    </location>
</feature>
<dbReference type="NCBIfam" id="TIGR01444">
    <property type="entry name" value="fkbM_fam"/>
    <property type="match status" value="1"/>
</dbReference>
<dbReference type="Proteomes" id="UP000663877">
    <property type="component" value="Unassembled WGS sequence"/>
</dbReference>
<proteinExistence type="predicted"/>
<evidence type="ECO:0008006" key="5">
    <source>
        <dbReference type="Google" id="ProtNLM"/>
    </source>
</evidence>
<keyword evidence="4" id="KW-1185">Reference proteome</keyword>
<evidence type="ECO:0000313" key="2">
    <source>
        <dbReference type="EMBL" id="CAF1428362.1"/>
    </source>
</evidence>
<evidence type="ECO:0000313" key="3">
    <source>
        <dbReference type="EMBL" id="CAF1623376.1"/>
    </source>
</evidence>
<dbReference type="InterPro" id="IPR006342">
    <property type="entry name" value="FkbM_mtfrase"/>
</dbReference>
<organism evidence="3 4">
    <name type="scientific">Adineta steineri</name>
    <dbReference type="NCBI Taxonomy" id="433720"/>
    <lineage>
        <taxon>Eukaryota</taxon>
        <taxon>Metazoa</taxon>
        <taxon>Spiralia</taxon>
        <taxon>Gnathifera</taxon>
        <taxon>Rotifera</taxon>
        <taxon>Eurotatoria</taxon>
        <taxon>Bdelloidea</taxon>
        <taxon>Adinetida</taxon>
        <taxon>Adinetidae</taxon>
        <taxon>Adineta</taxon>
    </lineage>
</organism>
<sequence>MISRKQAMFIPLGITCIFILLYLNFDLIYPQGISNIFISTSPIIYGNFTCETAENISNLNVSKYHKCLSWSIEDDFWPVEGLHHIAHKGLLNSSSLIVEIGGNRGHDTVKFIEHYDPWIISYEPLVLRAKSLTEQFKTNSKVKIHPYGLGSYARKFLIDSNDYNNVGTNFFQKLSSKNSSQTVQVELLDIVKIIQDIRRTKTKNGIIDMLSLNCKGCEFEILPALILNNMTQYFRTIQFSTHLGLILDASVSCIYCQIEVALDKTHETLYHYTKIWEGWVLKNKTEN</sequence>
<protein>
    <recommendedName>
        <fullName evidence="5">Methyltransferase FkbM domain-containing protein</fullName>
    </recommendedName>
</protein>
<name>A0A816CDV4_9BILA</name>
<dbReference type="AlphaFoldDB" id="A0A816CDV4"/>
<gene>
    <name evidence="2" type="ORF">BJG266_LOCUS39184</name>
    <name evidence="3" type="ORF">QVE165_LOCUS56065</name>
</gene>
<accession>A0A816CDV4</accession>
<dbReference type="EMBL" id="CAJNOM010001959">
    <property type="protein sequence ID" value="CAF1623376.1"/>
    <property type="molecule type" value="Genomic_DNA"/>
</dbReference>
<dbReference type="InterPro" id="IPR029063">
    <property type="entry name" value="SAM-dependent_MTases_sf"/>
</dbReference>
<keyword evidence="1" id="KW-0812">Transmembrane</keyword>
<dbReference type="Gene3D" id="3.40.50.150">
    <property type="entry name" value="Vaccinia Virus protein VP39"/>
    <property type="match status" value="1"/>
</dbReference>
<dbReference type="EMBL" id="CAJNOI010001632">
    <property type="protein sequence ID" value="CAF1428362.1"/>
    <property type="molecule type" value="Genomic_DNA"/>
</dbReference>